<evidence type="ECO:0000313" key="3">
    <source>
        <dbReference type="Proteomes" id="UP000006420"/>
    </source>
</evidence>
<dbReference type="eggNOG" id="COG3593">
    <property type="taxonomic scope" value="Bacteria"/>
</dbReference>
<organism evidence="2 3">
    <name type="scientific">Dysgonomonas mossii DSM 22836</name>
    <dbReference type="NCBI Taxonomy" id="742767"/>
    <lineage>
        <taxon>Bacteria</taxon>
        <taxon>Pseudomonadati</taxon>
        <taxon>Bacteroidota</taxon>
        <taxon>Bacteroidia</taxon>
        <taxon>Bacteroidales</taxon>
        <taxon>Dysgonomonadaceae</taxon>
        <taxon>Dysgonomonas</taxon>
    </lineage>
</organism>
<feature type="domain" description="Endonuclease GajA/Old nuclease/RecF-like AAA" evidence="1">
    <location>
        <begin position="68"/>
        <end position="561"/>
    </location>
</feature>
<name>F8X1X1_9BACT</name>
<evidence type="ECO:0000259" key="1">
    <source>
        <dbReference type="Pfam" id="PF13175"/>
    </source>
</evidence>
<dbReference type="GO" id="GO:0000731">
    <property type="term" value="P:DNA synthesis involved in DNA repair"/>
    <property type="evidence" value="ECO:0007669"/>
    <property type="project" value="TreeGrafter"/>
</dbReference>
<keyword evidence="3" id="KW-1185">Reference proteome</keyword>
<gene>
    <name evidence="2" type="ORF">HMPREF9456_02369</name>
</gene>
<dbReference type="Gene3D" id="3.40.50.300">
    <property type="entry name" value="P-loop containing nucleotide triphosphate hydrolases"/>
    <property type="match status" value="1"/>
</dbReference>
<dbReference type="PANTHER" id="PTHR32182:SF23">
    <property type="entry name" value="ATP BINDING PROTEIN"/>
    <property type="match status" value="1"/>
</dbReference>
<dbReference type="STRING" id="742767.HMPREF9456_02369"/>
<dbReference type="GO" id="GO:0006302">
    <property type="term" value="P:double-strand break repair"/>
    <property type="evidence" value="ECO:0007669"/>
    <property type="project" value="TreeGrafter"/>
</dbReference>
<dbReference type="HOGENOM" id="CLU_013849_0_0_10"/>
<dbReference type="SUPFAM" id="SSF52540">
    <property type="entry name" value="P-loop containing nucleoside triphosphate hydrolases"/>
    <property type="match status" value="1"/>
</dbReference>
<dbReference type="GeneID" id="78082996"/>
<reference evidence="2 3" key="1">
    <citation type="submission" date="2011-04" db="EMBL/GenBank/DDBJ databases">
        <title>The Genome Sequence of Dysgonomonas mossii DSM 22836.</title>
        <authorList>
            <consortium name="The Broad Institute Genome Sequencing Platform"/>
            <person name="Earl A."/>
            <person name="Ward D."/>
            <person name="Feldgarden M."/>
            <person name="Gevers D."/>
            <person name="Pudlo N."/>
            <person name="Martens E."/>
            <person name="Allen-Vercoe E."/>
            <person name="Young S.K."/>
            <person name="Zeng Q."/>
            <person name="Gargeya S."/>
            <person name="Fitzgerald M."/>
            <person name="Haas B."/>
            <person name="Abouelleil A."/>
            <person name="Alvarado L."/>
            <person name="Arachchi H.M."/>
            <person name="Berlin A."/>
            <person name="Brown A."/>
            <person name="Chapman S.B."/>
            <person name="Chen Z."/>
            <person name="Dunbar C."/>
            <person name="Freedman E."/>
            <person name="Gearin G."/>
            <person name="Gellesch M."/>
            <person name="Goldberg J."/>
            <person name="Griggs A."/>
            <person name="Gujja S."/>
            <person name="Heiman D."/>
            <person name="Howarth C."/>
            <person name="Larson L."/>
            <person name="Lui A."/>
            <person name="MacDonald P.J.P."/>
            <person name="Mehta T."/>
            <person name="Montmayeur A."/>
            <person name="Murphy C."/>
            <person name="Neiman D."/>
            <person name="Pearson M."/>
            <person name="Priest M."/>
            <person name="Roberts A."/>
            <person name="Saif S."/>
            <person name="Shea T."/>
            <person name="Shenoy N."/>
            <person name="Sisk P."/>
            <person name="Stolte C."/>
            <person name="Sykes S."/>
            <person name="Yandava C."/>
            <person name="Wortman J."/>
            <person name="Nusbaum C."/>
            <person name="Birren B."/>
        </authorList>
    </citation>
    <scope>NUCLEOTIDE SEQUENCE [LARGE SCALE GENOMIC DNA]</scope>
    <source>
        <strain evidence="2 3">DSM 22836</strain>
    </source>
</reference>
<dbReference type="PANTHER" id="PTHR32182">
    <property type="entry name" value="DNA REPLICATION AND REPAIR PROTEIN RECF"/>
    <property type="match status" value="1"/>
</dbReference>
<dbReference type="OrthoDB" id="997844at2"/>
<proteinExistence type="predicted"/>
<dbReference type="Proteomes" id="UP000006420">
    <property type="component" value="Unassembled WGS sequence"/>
</dbReference>
<dbReference type="Pfam" id="PF13175">
    <property type="entry name" value="AAA_15"/>
    <property type="match status" value="1"/>
</dbReference>
<dbReference type="InterPro" id="IPR041685">
    <property type="entry name" value="AAA_GajA/Old/RecF-like"/>
</dbReference>
<accession>F8X1X1</accession>
<dbReference type="EMBL" id="ADLW01000010">
    <property type="protein sequence ID" value="EGK06105.1"/>
    <property type="molecule type" value="Genomic_DNA"/>
</dbReference>
<sequence length="653" mass="76658">MNTDGNISSPRGRYMRIIGLDLRMMDRTVGKTLQPGWYPFGDYPEPKNGYVNLSPLSKRILGLYRTKTTLPNINVSCIVGRNGSGKSSLLDIMYRILNNLSYKLVSEKDTPIKPELQYAYGVHADLYYESDGKLYAITCDEEQMTFYRESHQGVMKPILISSGHFDEILSKFFYTIGINYSIYAFNKYDYKSYEPNEFIDGEWLDGVFHKNDGYLAPLTLVPFRENGIIDVRRENNLAQQRITALSILGMSKHKQFPTGYYPKTLSYKINLNYKVEKLERFIKSNPQFNAEMLKSIIHQLESKWEKHVGDKLEELYIENSDEYQLVLFYLAYKTLKICLTYNDYFEILDVNKLKQICDSGSDAFTEYQQKFLPEIAEKIIKKVREHPDDHITLKIFQCLHFINKGDSQLKGKIEVKDFIQQYQPKTYDDVVKHLYPPFFETDILFRRVRGHKLRSTDSSWNEMMNDSQFNLSKMSSGEKQMLYAMSYVLYHLKNLQSVNADNYRVPYHHINLVFDEAELYYHPDYQRRFVSMLIESLHWAKIDRRKIRSINILIATHSPFVLTDILTEHTLYLKEGKRQIVKEQTFGGNYYDMLRTSFFFDKTAIGDVSAKAVRKWIKDKNETGQTPEQEIMNMVGDPFVARYLENTEDDVQD</sequence>
<evidence type="ECO:0000313" key="2">
    <source>
        <dbReference type="EMBL" id="EGK06105.1"/>
    </source>
</evidence>
<protein>
    <recommendedName>
        <fullName evidence="1">Endonuclease GajA/Old nuclease/RecF-like AAA domain-containing protein</fullName>
    </recommendedName>
</protein>
<dbReference type="AlphaFoldDB" id="F8X1X1"/>
<dbReference type="RefSeq" id="WP_006843739.1">
    <property type="nucleotide sequence ID" value="NZ_AQWJ01000018.1"/>
</dbReference>
<dbReference type="InterPro" id="IPR027417">
    <property type="entry name" value="P-loop_NTPase"/>
</dbReference>
<comment type="caution">
    <text evidence="2">The sequence shown here is derived from an EMBL/GenBank/DDBJ whole genome shotgun (WGS) entry which is preliminary data.</text>
</comment>